<dbReference type="Gene3D" id="6.10.140.1320">
    <property type="match status" value="1"/>
</dbReference>
<evidence type="ECO:0000256" key="6">
    <source>
        <dbReference type="SAM" id="Coils"/>
    </source>
</evidence>
<comment type="caution">
    <text evidence="9">The sequence shown here is derived from an EMBL/GenBank/DDBJ whole genome shotgun (WGS) entry which is preliminary data.</text>
</comment>
<dbReference type="PROSITE" id="PS51503">
    <property type="entry name" value="HIG1"/>
    <property type="match status" value="1"/>
</dbReference>
<evidence type="ECO:0000256" key="7">
    <source>
        <dbReference type="SAM" id="MobiDB-lite"/>
    </source>
</evidence>
<evidence type="ECO:0000313" key="10">
    <source>
        <dbReference type="Proteomes" id="UP000717328"/>
    </source>
</evidence>
<dbReference type="Pfam" id="PF04588">
    <property type="entry name" value="HIG_1_N"/>
    <property type="match status" value="1"/>
</dbReference>
<accession>A0A9P7KI26</accession>
<dbReference type="GO" id="GO:0031966">
    <property type="term" value="C:mitochondrial membrane"/>
    <property type="evidence" value="ECO:0007669"/>
    <property type="project" value="UniProtKB-SubCell"/>
</dbReference>
<evidence type="ECO:0000256" key="2">
    <source>
        <dbReference type="ARBA" id="ARBA00022692"/>
    </source>
</evidence>
<evidence type="ECO:0000259" key="8">
    <source>
        <dbReference type="PROSITE" id="PS51503"/>
    </source>
</evidence>
<keyword evidence="6" id="KW-0175">Coiled coil</keyword>
<evidence type="ECO:0000256" key="3">
    <source>
        <dbReference type="ARBA" id="ARBA00022989"/>
    </source>
</evidence>
<evidence type="ECO:0000256" key="5">
    <source>
        <dbReference type="ARBA" id="ARBA00023136"/>
    </source>
</evidence>
<keyword evidence="4" id="KW-0496">Mitochondrion</keyword>
<name>A0A9P7KI26_9AGAR</name>
<dbReference type="InterPro" id="IPR050355">
    <property type="entry name" value="RCF1"/>
</dbReference>
<reference evidence="9" key="1">
    <citation type="submission" date="2021-02" db="EMBL/GenBank/DDBJ databases">
        <authorList>
            <person name="Nieuwenhuis M."/>
            <person name="Van De Peppel L.J.J."/>
        </authorList>
    </citation>
    <scope>NUCLEOTIDE SEQUENCE</scope>
    <source>
        <strain evidence="9">D49</strain>
    </source>
</reference>
<keyword evidence="10" id="KW-1185">Reference proteome</keyword>
<protein>
    <recommendedName>
        <fullName evidence="8">HIG1 domain-containing protein</fullName>
    </recommendedName>
</protein>
<dbReference type="Proteomes" id="UP000717328">
    <property type="component" value="Unassembled WGS sequence"/>
</dbReference>
<gene>
    <name evidence="9" type="ORF">H0H81_004714</name>
</gene>
<keyword evidence="2" id="KW-0812">Transmembrane</keyword>
<feature type="domain" description="HIG1" evidence="8">
    <location>
        <begin position="4"/>
        <end position="95"/>
    </location>
</feature>
<proteinExistence type="predicted"/>
<evidence type="ECO:0000313" key="9">
    <source>
        <dbReference type="EMBL" id="KAG5649305.1"/>
    </source>
</evidence>
<dbReference type="PANTHER" id="PTHR12297">
    <property type="entry name" value="HYPOXIA-INDUCBILE GENE 1 HIG1 -RELATED"/>
    <property type="match status" value="1"/>
</dbReference>
<organism evidence="9 10">
    <name type="scientific">Sphagnurus paluster</name>
    <dbReference type="NCBI Taxonomy" id="117069"/>
    <lineage>
        <taxon>Eukaryota</taxon>
        <taxon>Fungi</taxon>
        <taxon>Dikarya</taxon>
        <taxon>Basidiomycota</taxon>
        <taxon>Agaricomycotina</taxon>
        <taxon>Agaricomycetes</taxon>
        <taxon>Agaricomycetidae</taxon>
        <taxon>Agaricales</taxon>
        <taxon>Tricholomatineae</taxon>
        <taxon>Lyophyllaceae</taxon>
        <taxon>Sphagnurus</taxon>
    </lineage>
</organism>
<keyword evidence="3" id="KW-1133">Transmembrane helix</keyword>
<keyword evidence="5" id="KW-0472">Membrane</keyword>
<dbReference type="GO" id="GO:0097250">
    <property type="term" value="P:mitochondrial respirasome assembly"/>
    <property type="evidence" value="ECO:0007669"/>
    <property type="project" value="TreeGrafter"/>
</dbReference>
<dbReference type="EMBL" id="JABCKI010001196">
    <property type="protein sequence ID" value="KAG5649305.1"/>
    <property type="molecule type" value="Genomic_DNA"/>
</dbReference>
<evidence type="ECO:0000256" key="4">
    <source>
        <dbReference type="ARBA" id="ARBA00023128"/>
    </source>
</evidence>
<evidence type="ECO:0000256" key="1">
    <source>
        <dbReference type="ARBA" id="ARBA00004325"/>
    </source>
</evidence>
<comment type="subcellular location">
    <subcellularLocation>
        <location evidence="1">Mitochondrion membrane</location>
    </subcellularLocation>
</comment>
<feature type="region of interest" description="Disordered" evidence="7">
    <location>
        <begin position="142"/>
        <end position="204"/>
    </location>
</feature>
<reference evidence="9" key="2">
    <citation type="submission" date="2021-10" db="EMBL/GenBank/DDBJ databases">
        <title>Phylogenomics reveals ancestral predisposition of the termite-cultivated fungus Termitomyces towards a domesticated lifestyle.</title>
        <authorList>
            <person name="Auxier B."/>
            <person name="Grum-Grzhimaylo A."/>
            <person name="Cardenas M.E."/>
            <person name="Lodge J.D."/>
            <person name="Laessoe T."/>
            <person name="Pedersen O."/>
            <person name="Smith M.E."/>
            <person name="Kuyper T.W."/>
            <person name="Franco-Molano E.A."/>
            <person name="Baroni T.J."/>
            <person name="Aanen D.K."/>
        </authorList>
    </citation>
    <scope>NUCLEOTIDE SEQUENCE</scope>
    <source>
        <strain evidence="9">D49</strain>
    </source>
</reference>
<dbReference type="InterPro" id="IPR007667">
    <property type="entry name" value="Hypoxia_induced_domain"/>
</dbReference>
<dbReference type="PANTHER" id="PTHR12297:SF3">
    <property type="entry name" value="HIG1 DOMAIN FAMILY MEMBER 1A"/>
    <property type="match status" value="1"/>
</dbReference>
<dbReference type="AlphaFoldDB" id="A0A9P7KI26"/>
<dbReference type="OrthoDB" id="6604018at2759"/>
<sequence length="204" mass="21963">MSNPVTVARPGHIPGMETYREKAVRKFKENPWVPLGSLATVGALVTAMVKLKRGQSHSFNTWLRVRVAAQGLTIVAIVAGTYSLRPKSPPTDEAADPTLTRNDVDVERRRLEKIAREKGEFEERLKEAEDATRAETELRANLLSKKSAQTGSASEPTEAKAAGSSAGWTSWFGWGKPSTSITPTPPAPSTPSSTQTGADPNAKP</sequence>
<feature type="coiled-coil region" evidence="6">
    <location>
        <begin position="104"/>
        <end position="131"/>
    </location>
</feature>
<feature type="compositionally biased region" description="Polar residues" evidence="7">
    <location>
        <begin position="144"/>
        <end position="155"/>
    </location>
</feature>